<evidence type="ECO:0000313" key="3">
    <source>
        <dbReference type="Proteomes" id="UP000027138"/>
    </source>
</evidence>
<name>A0A067L6F9_JATCU</name>
<keyword evidence="3" id="KW-1185">Reference proteome</keyword>
<feature type="region of interest" description="Disordered" evidence="1">
    <location>
        <begin position="182"/>
        <end position="285"/>
    </location>
</feature>
<protein>
    <submittedName>
        <fullName evidence="2">Uncharacterized protein</fullName>
    </submittedName>
</protein>
<feature type="compositionally biased region" description="Basic and acidic residues" evidence="1">
    <location>
        <begin position="272"/>
        <end position="285"/>
    </location>
</feature>
<evidence type="ECO:0000256" key="1">
    <source>
        <dbReference type="SAM" id="MobiDB-lite"/>
    </source>
</evidence>
<dbReference type="EMBL" id="KK914287">
    <property type="protein sequence ID" value="KDP42788.1"/>
    <property type="molecule type" value="Genomic_DNA"/>
</dbReference>
<dbReference type="AlphaFoldDB" id="A0A067L6F9"/>
<proteinExistence type="predicted"/>
<organism evidence="2 3">
    <name type="scientific">Jatropha curcas</name>
    <name type="common">Barbados nut</name>
    <dbReference type="NCBI Taxonomy" id="180498"/>
    <lineage>
        <taxon>Eukaryota</taxon>
        <taxon>Viridiplantae</taxon>
        <taxon>Streptophyta</taxon>
        <taxon>Embryophyta</taxon>
        <taxon>Tracheophyta</taxon>
        <taxon>Spermatophyta</taxon>
        <taxon>Magnoliopsida</taxon>
        <taxon>eudicotyledons</taxon>
        <taxon>Gunneridae</taxon>
        <taxon>Pentapetalae</taxon>
        <taxon>rosids</taxon>
        <taxon>fabids</taxon>
        <taxon>Malpighiales</taxon>
        <taxon>Euphorbiaceae</taxon>
        <taxon>Crotonoideae</taxon>
        <taxon>Jatropheae</taxon>
        <taxon>Jatropha</taxon>
    </lineage>
</organism>
<evidence type="ECO:0000313" key="2">
    <source>
        <dbReference type="EMBL" id="KDP42788.1"/>
    </source>
</evidence>
<feature type="compositionally biased region" description="Basic and acidic residues" evidence="1">
    <location>
        <begin position="202"/>
        <end position="264"/>
    </location>
</feature>
<gene>
    <name evidence="2" type="ORF">JCGZ_00487</name>
</gene>
<dbReference type="OrthoDB" id="1751168at2759"/>
<reference evidence="2 3" key="1">
    <citation type="journal article" date="2014" name="PLoS ONE">
        <title>Global Analysis of Gene Expression Profiles in Physic Nut (Jatropha curcas L.) Seedlings Exposed to Salt Stress.</title>
        <authorList>
            <person name="Zhang L."/>
            <person name="Zhang C."/>
            <person name="Wu P."/>
            <person name="Chen Y."/>
            <person name="Li M."/>
            <person name="Jiang H."/>
            <person name="Wu G."/>
        </authorList>
    </citation>
    <scope>NUCLEOTIDE SEQUENCE [LARGE SCALE GENOMIC DNA]</scope>
    <source>
        <strain evidence="3">cv. GZQX0401</strain>
        <tissue evidence="2">Young leaves</tissue>
    </source>
</reference>
<accession>A0A067L6F9</accession>
<dbReference type="Proteomes" id="UP000027138">
    <property type="component" value="Unassembled WGS sequence"/>
</dbReference>
<sequence>MDFLSLNRPCYENMVKEFYGSLKVSGSESIYVKLEGEIKAFSYADLSKVFNLPNNGSRVTKIKDISRVSRYKKEEFVKKIIKKGSADKQGVIECSNLTDGMKWLDKMIVDYIYPKSASLTYVNQVEMCIMWHIIEKKPYNLYHTIFDKMQNNPKKLPYGMVLTPVFEFLKVKLNESDGYNVSKLDSGSLKMKDEEGDEEKEKEEKEKKEKGEEAEKKKKREEKGKDKLEDAEKKEKKEKLKEEEKEKKLEEEKKEEIEKEKETVAEDEAELEKEKEKEIEEKKDS</sequence>